<comment type="caution">
    <text evidence="2">The sequence shown here is derived from an EMBL/GenBank/DDBJ whole genome shotgun (WGS) entry which is preliminary data.</text>
</comment>
<gene>
    <name evidence="2" type="ORF">ITI46_01210</name>
</gene>
<feature type="region of interest" description="Disordered" evidence="1">
    <location>
        <begin position="16"/>
        <end position="44"/>
    </location>
</feature>
<keyword evidence="3" id="KW-1185">Reference proteome</keyword>
<dbReference type="EMBL" id="JADKMA010000004">
    <property type="protein sequence ID" value="MBO8190340.1"/>
    <property type="molecule type" value="Genomic_DNA"/>
</dbReference>
<name>A0ABS3X4N5_9ACTN</name>
<evidence type="ECO:0000313" key="3">
    <source>
        <dbReference type="Proteomes" id="UP001519064"/>
    </source>
</evidence>
<dbReference type="Proteomes" id="UP001519064">
    <property type="component" value="Unassembled WGS sequence"/>
</dbReference>
<accession>A0ABS3X4N5</accession>
<evidence type="ECO:0000313" key="2">
    <source>
        <dbReference type="EMBL" id="MBO8190340.1"/>
    </source>
</evidence>
<organism evidence="2 3">
    <name type="scientific">Streptomyces oryzae</name>
    <dbReference type="NCBI Taxonomy" id="1434886"/>
    <lineage>
        <taxon>Bacteria</taxon>
        <taxon>Bacillati</taxon>
        <taxon>Actinomycetota</taxon>
        <taxon>Actinomycetes</taxon>
        <taxon>Kitasatosporales</taxon>
        <taxon>Streptomycetaceae</taxon>
        <taxon>Streptomyces</taxon>
    </lineage>
</organism>
<evidence type="ECO:0000256" key="1">
    <source>
        <dbReference type="SAM" id="MobiDB-lite"/>
    </source>
</evidence>
<dbReference type="RefSeq" id="WP_209237261.1">
    <property type="nucleotide sequence ID" value="NZ_JADKMA010000004.1"/>
</dbReference>
<evidence type="ECO:0008006" key="4">
    <source>
        <dbReference type="Google" id="ProtNLM"/>
    </source>
</evidence>
<proteinExistence type="predicted"/>
<protein>
    <recommendedName>
        <fullName evidence="4">Lipoprotein</fullName>
    </recommendedName>
</protein>
<sequence>MAAAAVAGVLAGALGACGSEEDKTPGKKSSRKKASSAPAPPSRAQLKKMLLAKSDLPKSLKQYDKVFPVPIVKGNLEASKPRCQPLADALHRGMPDQTHAWAKQRYMKALRDRFTVSLASYPSEKEAAAAVGELKTSAAACTSPFRMVNKKAHYTDPYQGVKNKTAPRQGDQALAYDLRAVADDGSRREFPFLHIYVRVGNVVATFVRVGSDRPEDNVIPPDLVEAQVGKLKSS</sequence>
<reference evidence="2 3" key="1">
    <citation type="submission" date="2020-11" db="EMBL/GenBank/DDBJ databases">
        <title>Streptomyces spirodelae sp. nov., isolated from duckweed.</title>
        <authorList>
            <person name="Saimee Y."/>
            <person name="Duangmal K."/>
        </authorList>
    </citation>
    <scope>NUCLEOTIDE SEQUENCE [LARGE SCALE GENOMIC DNA]</scope>
    <source>
        <strain evidence="2 3">S16-07</strain>
    </source>
</reference>